<dbReference type="InterPro" id="IPR000212">
    <property type="entry name" value="DNA_helicase_UvrD/REP"/>
</dbReference>
<dbReference type="RefSeq" id="WP_055056189.1">
    <property type="nucleotide sequence ID" value="NZ_CZBA01000010.1"/>
</dbReference>
<dbReference type="InterPro" id="IPR014017">
    <property type="entry name" value="DNA_helicase_UvrD-like_C"/>
</dbReference>
<reference evidence="13 14" key="1">
    <citation type="submission" date="2015-09" db="EMBL/GenBank/DDBJ databases">
        <authorList>
            <consortium name="Pathogen Informatics"/>
        </authorList>
    </citation>
    <scope>NUCLEOTIDE SEQUENCE [LARGE SCALE GENOMIC DNA]</scope>
    <source>
        <strain evidence="13 14">2789STDY5834921</strain>
    </source>
</reference>
<dbReference type="InterPro" id="IPR027417">
    <property type="entry name" value="P-loop_NTPase"/>
</dbReference>
<dbReference type="OrthoDB" id="9765670at2"/>
<evidence type="ECO:0000256" key="1">
    <source>
        <dbReference type="ARBA" id="ARBA00009922"/>
    </source>
</evidence>
<dbReference type="Gene3D" id="3.40.50.300">
    <property type="entry name" value="P-loop containing nucleotide triphosphate hydrolases"/>
    <property type="match status" value="2"/>
</dbReference>
<dbReference type="GO" id="GO:0043138">
    <property type="term" value="F:3'-5' DNA helicase activity"/>
    <property type="evidence" value="ECO:0007669"/>
    <property type="project" value="UniProtKB-EC"/>
</dbReference>
<evidence type="ECO:0000256" key="4">
    <source>
        <dbReference type="ARBA" id="ARBA00022806"/>
    </source>
</evidence>
<proteinExistence type="inferred from homology"/>
<evidence type="ECO:0000256" key="2">
    <source>
        <dbReference type="ARBA" id="ARBA00022741"/>
    </source>
</evidence>
<name>A0A174PMZ7_9FIRM</name>
<evidence type="ECO:0000259" key="12">
    <source>
        <dbReference type="PROSITE" id="PS51198"/>
    </source>
</evidence>
<evidence type="ECO:0000256" key="11">
    <source>
        <dbReference type="PROSITE-ProRule" id="PRU00560"/>
    </source>
</evidence>
<dbReference type="Gene3D" id="1.10.10.160">
    <property type="match status" value="1"/>
</dbReference>
<dbReference type="GO" id="GO:0016887">
    <property type="term" value="F:ATP hydrolysis activity"/>
    <property type="evidence" value="ECO:0007669"/>
    <property type="project" value="RHEA"/>
</dbReference>
<feature type="domain" description="UvrD-like helicase ATP-binding" evidence="12">
    <location>
        <begin position="11"/>
        <end position="280"/>
    </location>
</feature>
<dbReference type="InterPro" id="IPR013986">
    <property type="entry name" value="DExx_box_DNA_helicase_dom_sf"/>
</dbReference>
<keyword evidence="3 11" id="KW-0378">Hydrolase</keyword>
<evidence type="ECO:0000256" key="6">
    <source>
        <dbReference type="ARBA" id="ARBA00023125"/>
    </source>
</evidence>
<keyword evidence="6" id="KW-0238">DNA-binding</keyword>
<accession>A0A174PMZ7</accession>
<sequence>MQAENVIKEKHAGDIEQLKFIFSDENRIIVTAPAGCGKTTAMVSKIARELSNGHILSNKKILAMTFSVNAAMKIKDSLKALLPELVENIQKYLAKVDVANYHNFAMRILFKHGYCLNGEFTHLSDFKIVDEDSPLLNTFITSADSDKLKKVNDAVKASNKEELIAALDDYWDILNRKLITNHVITYNGILISAIKLLRETQISSFYKQYYQMIIIDEFQDTNLLGYLLIKKLIGNNMIIFLGDDVQKIYGFLGAVNGIFNLIIETCPVIEIKFCNNYRFRENNRMKALDLFIRDCVENFQPSNLKASVLVKNLQSDHEEDDFIVKGIEKIVSTKEDKVAVLVRAGWQGNSVAQILDQKGILYFNALFKETDPEYISFYNIALEEFHNNVLGKAVQRNLKNCLLAVDARRNEIYQQESKKYIFESMYKLLEILFVESKKVSGTSRDKYDYIDFILGNKGLKHMMEFVDEQVVLTTIHAAKGLEWEYVIIPRLNGFAFPSSHMCRSCKEANSCNEGFDYCKFTYAQSLKKAFKEELSILYVGITRAKKNVFFTVNTGANKWNHSKTTSCLLNLEGLILEDYEWENAI</sequence>
<keyword evidence="4 11" id="KW-0347">Helicase</keyword>
<dbReference type="Pfam" id="PF00580">
    <property type="entry name" value="UvrD-helicase"/>
    <property type="match status" value="1"/>
</dbReference>
<evidence type="ECO:0000256" key="3">
    <source>
        <dbReference type="ARBA" id="ARBA00022801"/>
    </source>
</evidence>
<dbReference type="GO" id="GO:0003677">
    <property type="term" value="F:DNA binding"/>
    <property type="evidence" value="ECO:0007669"/>
    <property type="project" value="UniProtKB-KW"/>
</dbReference>
<comment type="catalytic activity">
    <reaction evidence="8">
        <text>Couples ATP hydrolysis with the unwinding of duplex DNA by translocating in the 3'-5' direction.</text>
        <dbReference type="EC" id="5.6.2.4"/>
    </reaction>
</comment>
<keyword evidence="5 11" id="KW-0067">ATP-binding</keyword>
<keyword evidence="7" id="KW-0413">Isomerase</keyword>
<evidence type="ECO:0000256" key="5">
    <source>
        <dbReference type="ARBA" id="ARBA00022840"/>
    </source>
</evidence>
<organism evidence="13 14">
    <name type="scientific">Blautia obeum</name>
    <dbReference type="NCBI Taxonomy" id="40520"/>
    <lineage>
        <taxon>Bacteria</taxon>
        <taxon>Bacillati</taxon>
        <taxon>Bacillota</taxon>
        <taxon>Clostridia</taxon>
        <taxon>Lachnospirales</taxon>
        <taxon>Lachnospiraceae</taxon>
        <taxon>Blautia</taxon>
    </lineage>
</organism>
<dbReference type="AlphaFoldDB" id="A0A174PMZ7"/>
<evidence type="ECO:0000256" key="10">
    <source>
        <dbReference type="ARBA" id="ARBA00048988"/>
    </source>
</evidence>
<dbReference type="SUPFAM" id="SSF52540">
    <property type="entry name" value="P-loop containing nucleoside triphosphate hydrolases"/>
    <property type="match status" value="1"/>
</dbReference>
<dbReference type="Pfam" id="PF13361">
    <property type="entry name" value="UvrD_C"/>
    <property type="match status" value="1"/>
</dbReference>
<evidence type="ECO:0000256" key="9">
    <source>
        <dbReference type="ARBA" id="ARBA00034808"/>
    </source>
</evidence>
<comment type="similarity">
    <text evidence="1">Belongs to the helicase family. UvrD subfamily.</text>
</comment>
<dbReference type="PANTHER" id="PTHR11070">
    <property type="entry name" value="UVRD / RECB / PCRA DNA HELICASE FAMILY MEMBER"/>
    <property type="match status" value="1"/>
</dbReference>
<evidence type="ECO:0000313" key="14">
    <source>
        <dbReference type="Proteomes" id="UP000095413"/>
    </source>
</evidence>
<evidence type="ECO:0000256" key="8">
    <source>
        <dbReference type="ARBA" id="ARBA00034617"/>
    </source>
</evidence>
<dbReference type="Proteomes" id="UP000095413">
    <property type="component" value="Unassembled WGS sequence"/>
</dbReference>
<comment type="catalytic activity">
    <reaction evidence="10">
        <text>ATP + H2O = ADP + phosphate + H(+)</text>
        <dbReference type="Rhea" id="RHEA:13065"/>
        <dbReference type="ChEBI" id="CHEBI:15377"/>
        <dbReference type="ChEBI" id="CHEBI:15378"/>
        <dbReference type="ChEBI" id="CHEBI:30616"/>
        <dbReference type="ChEBI" id="CHEBI:43474"/>
        <dbReference type="ChEBI" id="CHEBI:456216"/>
        <dbReference type="EC" id="5.6.2.4"/>
    </reaction>
</comment>
<dbReference type="InterPro" id="IPR014016">
    <property type="entry name" value="UvrD-like_ATP-bd"/>
</dbReference>
<protein>
    <recommendedName>
        <fullName evidence="9">DNA 3'-5' helicase</fullName>
        <ecNumber evidence="9">5.6.2.4</ecNumber>
    </recommendedName>
</protein>
<keyword evidence="2 11" id="KW-0547">Nucleotide-binding</keyword>
<dbReference type="PROSITE" id="PS51198">
    <property type="entry name" value="UVRD_HELICASE_ATP_BIND"/>
    <property type="match status" value="1"/>
</dbReference>
<dbReference type="EMBL" id="CZBA01000010">
    <property type="protein sequence ID" value="CUP62393.1"/>
    <property type="molecule type" value="Genomic_DNA"/>
</dbReference>
<dbReference type="EC" id="5.6.2.4" evidence="9"/>
<evidence type="ECO:0000256" key="7">
    <source>
        <dbReference type="ARBA" id="ARBA00023235"/>
    </source>
</evidence>
<dbReference type="PANTHER" id="PTHR11070:SF2">
    <property type="entry name" value="ATP-DEPENDENT DNA HELICASE SRS2"/>
    <property type="match status" value="1"/>
</dbReference>
<evidence type="ECO:0000313" key="13">
    <source>
        <dbReference type="EMBL" id="CUP62393.1"/>
    </source>
</evidence>
<feature type="binding site" evidence="11">
    <location>
        <begin position="32"/>
        <end position="39"/>
    </location>
    <ligand>
        <name>ATP</name>
        <dbReference type="ChEBI" id="CHEBI:30616"/>
    </ligand>
</feature>
<dbReference type="GO" id="GO:0005524">
    <property type="term" value="F:ATP binding"/>
    <property type="evidence" value="ECO:0007669"/>
    <property type="project" value="UniProtKB-UniRule"/>
</dbReference>
<dbReference type="GO" id="GO:0000725">
    <property type="term" value="P:recombinational repair"/>
    <property type="evidence" value="ECO:0007669"/>
    <property type="project" value="TreeGrafter"/>
</dbReference>
<gene>
    <name evidence="13" type="primary">pcrA_2</name>
    <name evidence="13" type="ORF">ERS852533_01994</name>
</gene>